<dbReference type="GeneID" id="66560626"/>
<dbReference type="RefSeq" id="WP_000227701.1">
    <property type="nucleotide sequence ID" value="NZ_AP021998.1"/>
</dbReference>
<gene>
    <name evidence="4" type="ORF">EPS76_04115</name>
    <name evidence="2" type="ORF">GRC73_05630</name>
    <name evidence="5" type="ORF">OGM49_08415</name>
    <name evidence="3" type="ORF">Q2V20_27080</name>
    <name evidence="1" type="ORF">R8O40_001880</name>
</gene>
<evidence type="ECO:0000313" key="1">
    <source>
        <dbReference type="EMBL" id="EMJ5253671.1"/>
    </source>
</evidence>
<accession>A0A061L0B6</accession>
<reference evidence="2" key="1">
    <citation type="journal article" date="2018" name="Genome Biol.">
        <title>SKESA: strategic k-mer extension for scrupulous assemblies.</title>
        <authorList>
            <person name="Souvorov A."/>
            <person name="Agarwala R."/>
            <person name="Lipman D.J."/>
        </authorList>
    </citation>
    <scope>NUCLEOTIDE SEQUENCE [LARGE SCALE GENOMIC DNA]</scope>
    <source>
        <strain evidence="2">EC00763</strain>
    </source>
</reference>
<protein>
    <recommendedName>
        <fullName evidence="7">Phage protein</fullName>
    </recommendedName>
</protein>
<reference evidence="2" key="3">
    <citation type="submission" date="2019-12" db="EMBL/GenBank/DDBJ databases">
        <authorList>
            <consortium name="NCBI Pathogen Detection Project"/>
        </authorList>
    </citation>
    <scope>NUCLEOTIDE SEQUENCE</scope>
    <source>
        <strain evidence="2">EC00763</strain>
    </source>
</reference>
<sequence length="103" mass="11989">MVDITRVRRESLRWSLLVALNKTRPYTASETLLLDVSRAIYPDTTPLELRRELDYLADRKMVELEKKPSGDWFADLTRLGVDLVEYTVECGPGIARPEKYWSE</sequence>
<dbReference type="EMBL" id="SCJN01000018">
    <property type="protein sequence ID" value="RXD17616.1"/>
    <property type="molecule type" value="Genomic_DNA"/>
</dbReference>
<dbReference type="EMBL" id="CP107128">
    <property type="protein sequence ID" value="WLM97495.1"/>
    <property type="molecule type" value="Genomic_DNA"/>
</dbReference>
<evidence type="ECO:0000313" key="4">
    <source>
        <dbReference type="EMBL" id="RXD17616.1"/>
    </source>
</evidence>
<evidence type="ECO:0000313" key="2">
    <source>
        <dbReference type="EMBL" id="HAH4523482.1"/>
    </source>
</evidence>
<organism evidence="2">
    <name type="scientific">Escherichia coli</name>
    <dbReference type="NCBI Taxonomy" id="562"/>
    <lineage>
        <taxon>Bacteria</taxon>
        <taxon>Pseudomonadati</taxon>
        <taxon>Pseudomonadota</taxon>
        <taxon>Gammaproteobacteria</taxon>
        <taxon>Enterobacterales</taxon>
        <taxon>Enterobacteriaceae</taxon>
        <taxon>Escherichia</taxon>
    </lineage>
</organism>
<reference evidence="3" key="5">
    <citation type="submission" date="2023-07" db="EMBL/GenBank/DDBJ databases">
        <title>High risk of intestinal colonization with ESBL-producing Escherichia coli among soldiers of military contingents in specific geographic regions.</title>
        <authorList>
            <person name="Literacka E."/>
        </authorList>
    </citation>
    <scope>NUCLEOTIDE SEQUENCE</scope>
    <source>
        <strain evidence="3">66</strain>
    </source>
</reference>
<reference evidence="5" key="4">
    <citation type="journal article" date="2023" name="Microorganisms">
        <title>Comparative Genomic Analysis of ST131 Subclade C2 of ESBL-Producing E. coli Isolates from Patients with Recurrent and Sporadic Urinary Tract Infections.</title>
        <authorList>
            <person name="Jaen-Luchoro D."/>
            <person name="Kahnamouei A."/>
            <person name="Yazdanshenas S."/>
            <person name="Lindblom A."/>
            <person name="Samuelsson E."/>
            <person name="Ahren C."/>
            <person name="Karami N."/>
        </authorList>
    </citation>
    <scope>NUCLEOTIDE SEQUENCE</scope>
    <source>
        <strain evidence="5">S7</strain>
    </source>
</reference>
<dbReference type="EMBL" id="DABBJX010000003">
    <property type="protein sequence ID" value="HAH4523482.1"/>
    <property type="molecule type" value="Genomic_DNA"/>
</dbReference>
<name>A0A061L0B6_ECOLX</name>
<dbReference type="EMBL" id="JAUKXU010000059">
    <property type="protein sequence ID" value="MDO2577697.1"/>
    <property type="molecule type" value="Genomic_DNA"/>
</dbReference>
<dbReference type="AlphaFoldDB" id="A0A061L0B6"/>
<reference evidence="1" key="6">
    <citation type="submission" date="2024-02" db="EMBL/GenBank/DDBJ databases">
        <authorList>
            <consortium name="Clinical and Environmental Microbiology Branch: Whole genome sequencing antimicrobial resistance pathogens in the healthcare setting"/>
        </authorList>
    </citation>
    <scope>NUCLEOTIDE SEQUENCE</scope>
    <source>
        <strain evidence="1">1924188</strain>
    </source>
</reference>
<proteinExistence type="predicted"/>
<evidence type="ECO:0000313" key="6">
    <source>
        <dbReference type="Proteomes" id="UP000288730"/>
    </source>
</evidence>
<evidence type="ECO:0008006" key="7">
    <source>
        <dbReference type="Google" id="ProtNLM"/>
    </source>
</evidence>
<dbReference type="Proteomes" id="UP001180189">
    <property type="component" value="Chromosome"/>
</dbReference>
<reference evidence="4 6" key="2">
    <citation type="submission" date="2019-01" db="EMBL/GenBank/DDBJ databases">
        <title>Genomic analysis of febrile catheter-associated UTI E. coli isolates.</title>
        <authorList>
            <person name="Potter R."/>
            <person name="Zou Z."/>
            <person name="Henderson J."/>
            <person name="Dantas G."/>
        </authorList>
    </citation>
    <scope>NUCLEOTIDE SEQUENCE [LARGE SCALE GENOMIC DNA]</scope>
    <source>
        <strain evidence="4 6">29_CAASB</strain>
    </source>
</reference>
<evidence type="ECO:0000313" key="3">
    <source>
        <dbReference type="EMBL" id="MDO2577697.1"/>
    </source>
</evidence>
<evidence type="ECO:0000313" key="5">
    <source>
        <dbReference type="EMBL" id="WLM97495.1"/>
    </source>
</evidence>
<dbReference type="Proteomes" id="UP001285616">
    <property type="component" value="Unassembled WGS sequence"/>
</dbReference>
<dbReference type="EMBL" id="ABONVU020000005">
    <property type="protein sequence ID" value="EMJ5253671.1"/>
    <property type="molecule type" value="Genomic_DNA"/>
</dbReference>
<dbReference type="Proteomes" id="UP000288730">
    <property type="component" value="Unassembled WGS sequence"/>
</dbReference>
<dbReference type="Proteomes" id="UP001173661">
    <property type="component" value="Unassembled WGS sequence"/>
</dbReference>